<protein>
    <submittedName>
        <fullName evidence="2">Glycine-rich protein 1-like</fullName>
    </submittedName>
</protein>
<keyword evidence="3" id="KW-1185">Reference proteome</keyword>
<gene>
    <name evidence="2" type="ORF">M6B38_120125</name>
    <name evidence="1" type="ORF">M6B38_374525</name>
</gene>
<evidence type="ECO:0000313" key="1">
    <source>
        <dbReference type="EMBL" id="KAJ6825999.1"/>
    </source>
</evidence>
<accession>A0AAX6H9X2</accession>
<reference evidence="2" key="1">
    <citation type="journal article" date="2023" name="GigaByte">
        <title>Genome assembly of the bearded iris, Iris pallida Lam.</title>
        <authorList>
            <person name="Bruccoleri R.E."/>
            <person name="Oakeley E.J."/>
            <person name="Faust A.M.E."/>
            <person name="Altorfer M."/>
            <person name="Dessus-Babus S."/>
            <person name="Burckhardt D."/>
            <person name="Oertli M."/>
            <person name="Naumann U."/>
            <person name="Petersen F."/>
            <person name="Wong J."/>
        </authorList>
    </citation>
    <scope>NUCLEOTIDE SEQUENCE</scope>
    <source>
        <strain evidence="2">GSM-AAB239-AS_SAM_17_03QT</strain>
    </source>
</reference>
<dbReference type="AlphaFoldDB" id="A0AAX6H9X2"/>
<dbReference type="Proteomes" id="UP001140949">
    <property type="component" value="Unassembled WGS sequence"/>
</dbReference>
<comment type="caution">
    <text evidence="2">The sequence shown here is derived from an EMBL/GenBank/DDBJ whole genome shotgun (WGS) entry which is preliminary data.</text>
</comment>
<sequence>MNRSRLDFPPRSRGDRICPCLTSSPVPEFVIAPAGCFRAEFDRTVVGAVPALRCYRAPFPNLTASSCPLTPAPSFSPRRAHVLRPSSPLDRLAPPDPDFPIVLRPAIAGRALHLDPKTAESSVEPL</sequence>
<evidence type="ECO:0000313" key="2">
    <source>
        <dbReference type="EMBL" id="KAJ6837514.1"/>
    </source>
</evidence>
<proteinExistence type="predicted"/>
<dbReference type="EMBL" id="JANAVB010021266">
    <property type="protein sequence ID" value="KAJ6825999.1"/>
    <property type="molecule type" value="Genomic_DNA"/>
</dbReference>
<evidence type="ECO:0000313" key="3">
    <source>
        <dbReference type="Proteomes" id="UP001140949"/>
    </source>
</evidence>
<name>A0AAX6H9X2_IRIPA</name>
<dbReference type="EMBL" id="JANAVB010011396">
    <property type="protein sequence ID" value="KAJ6837514.1"/>
    <property type="molecule type" value="Genomic_DNA"/>
</dbReference>
<reference evidence="2" key="2">
    <citation type="submission" date="2023-04" db="EMBL/GenBank/DDBJ databases">
        <authorList>
            <person name="Bruccoleri R.E."/>
            <person name="Oakeley E.J."/>
            <person name="Faust A.-M."/>
            <person name="Dessus-Babus S."/>
            <person name="Altorfer M."/>
            <person name="Burckhardt D."/>
            <person name="Oertli M."/>
            <person name="Naumann U."/>
            <person name="Petersen F."/>
            <person name="Wong J."/>
        </authorList>
    </citation>
    <scope>NUCLEOTIDE SEQUENCE</scope>
    <source>
        <strain evidence="2">GSM-AAB239-AS_SAM_17_03QT</strain>
        <tissue evidence="2">Leaf</tissue>
    </source>
</reference>
<organism evidence="2 3">
    <name type="scientific">Iris pallida</name>
    <name type="common">Sweet iris</name>
    <dbReference type="NCBI Taxonomy" id="29817"/>
    <lineage>
        <taxon>Eukaryota</taxon>
        <taxon>Viridiplantae</taxon>
        <taxon>Streptophyta</taxon>
        <taxon>Embryophyta</taxon>
        <taxon>Tracheophyta</taxon>
        <taxon>Spermatophyta</taxon>
        <taxon>Magnoliopsida</taxon>
        <taxon>Liliopsida</taxon>
        <taxon>Asparagales</taxon>
        <taxon>Iridaceae</taxon>
        <taxon>Iridoideae</taxon>
        <taxon>Irideae</taxon>
        <taxon>Iris</taxon>
    </lineage>
</organism>